<dbReference type="EMBL" id="FPBV01000027">
    <property type="protein sequence ID" value="SFV05568.1"/>
    <property type="molecule type" value="Genomic_DNA"/>
</dbReference>
<keyword evidence="4 8" id="KW-0418">Kinase</keyword>
<keyword evidence="2 8" id="KW-0808">Transferase</keyword>
<dbReference type="SUPFAM" id="SSF52540">
    <property type="entry name" value="P-loop containing nucleoside triphosphate hydrolases"/>
    <property type="match status" value="1"/>
</dbReference>
<evidence type="ECO:0000256" key="1">
    <source>
        <dbReference type="ARBA" id="ARBA00009427"/>
    </source>
</evidence>
<comment type="similarity">
    <text evidence="1 8">Belongs to the cytidylate kinase family. Type 1 subfamily.</text>
</comment>
<dbReference type="GO" id="GO:0036430">
    <property type="term" value="F:CMP kinase activity"/>
    <property type="evidence" value="ECO:0007669"/>
    <property type="project" value="RHEA"/>
</dbReference>
<organism evidence="10 11">
    <name type="scientific">Alicyclobacillus macrosporangiidus</name>
    <dbReference type="NCBI Taxonomy" id="392015"/>
    <lineage>
        <taxon>Bacteria</taxon>
        <taxon>Bacillati</taxon>
        <taxon>Bacillota</taxon>
        <taxon>Bacilli</taxon>
        <taxon>Bacillales</taxon>
        <taxon>Alicyclobacillaceae</taxon>
        <taxon>Alicyclobacillus</taxon>
    </lineage>
</organism>
<dbReference type="GO" id="GO:0005524">
    <property type="term" value="F:ATP binding"/>
    <property type="evidence" value="ECO:0007669"/>
    <property type="project" value="UniProtKB-UniRule"/>
</dbReference>
<name>A0A1I7L7F9_9BACL</name>
<comment type="catalytic activity">
    <reaction evidence="7 8">
        <text>CMP + ATP = CDP + ADP</text>
        <dbReference type="Rhea" id="RHEA:11600"/>
        <dbReference type="ChEBI" id="CHEBI:30616"/>
        <dbReference type="ChEBI" id="CHEBI:58069"/>
        <dbReference type="ChEBI" id="CHEBI:60377"/>
        <dbReference type="ChEBI" id="CHEBI:456216"/>
        <dbReference type="EC" id="2.7.4.25"/>
    </reaction>
</comment>
<dbReference type="STRING" id="392015.SAMN05421543_12714"/>
<dbReference type="eggNOG" id="COG0283">
    <property type="taxonomic scope" value="Bacteria"/>
</dbReference>
<evidence type="ECO:0000259" key="9">
    <source>
        <dbReference type="Pfam" id="PF02224"/>
    </source>
</evidence>
<proteinExistence type="inferred from homology"/>
<evidence type="ECO:0000256" key="7">
    <source>
        <dbReference type="ARBA" id="ARBA00048478"/>
    </source>
</evidence>
<evidence type="ECO:0000256" key="5">
    <source>
        <dbReference type="ARBA" id="ARBA00022840"/>
    </source>
</evidence>
<evidence type="ECO:0000256" key="2">
    <source>
        <dbReference type="ARBA" id="ARBA00022679"/>
    </source>
</evidence>
<dbReference type="GO" id="GO:0005829">
    <property type="term" value="C:cytosol"/>
    <property type="evidence" value="ECO:0007669"/>
    <property type="project" value="TreeGrafter"/>
</dbReference>
<feature type="domain" description="Cytidylate kinase" evidence="9">
    <location>
        <begin position="6"/>
        <end position="220"/>
    </location>
</feature>
<evidence type="ECO:0000256" key="6">
    <source>
        <dbReference type="ARBA" id="ARBA00047615"/>
    </source>
</evidence>
<dbReference type="HAMAP" id="MF_00238">
    <property type="entry name" value="Cytidyl_kinase_type1"/>
    <property type="match status" value="1"/>
</dbReference>
<evidence type="ECO:0000256" key="8">
    <source>
        <dbReference type="HAMAP-Rule" id="MF_00238"/>
    </source>
</evidence>
<gene>
    <name evidence="8" type="primary">cmk</name>
    <name evidence="10" type="ORF">SAMN05421543_12714</name>
</gene>
<feature type="binding site" evidence="8">
    <location>
        <begin position="10"/>
        <end position="18"/>
    </location>
    <ligand>
        <name>ATP</name>
        <dbReference type="ChEBI" id="CHEBI:30616"/>
    </ligand>
</feature>
<protein>
    <recommendedName>
        <fullName evidence="8">Cytidylate kinase</fullName>
        <shortName evidence="8">CK</shortName>
        <ecNumber evidence="8">2.7.4.25</ecNumber>
    </recommendedName>
    <alternativeName>
        <fullName evidence="8">Cytidine monophosphate kinase</fullName>
        <shortName evidence="8">CMP kinase</shortName>
    </alternativeName>
</protein>
<dbReference type="EC" id="2.7.4.25" evidence="8"/>
<evidence type="ECO:0000256" key="4">
    <source>
        <dbReference type="ARBA" id="ARBA00022777"/>
    </source>
</evidence>
<comment type="subcellular location">
    <subcellularLocation>
        <location evidence="8">Cytoplasm</location>
    </subcellularLocation>
</comment>
<evidence type="ECO:0000313" key="10">
    <source>
        <dbReference type="EMBL" id="SFV05568.1"/>
    </source>
</evidence>
<comment type="catalytic activity">
    <reaction evidence="6 8">
        <text>dCMP + ATP = dCDP + ADP</text>
        <dbReference type="Rhea" id="RHEA:25094"/>
        <dbReference type="ChEBI" id="CHEBI:30616"/>
        <dbReference type="ChEBI" id="CHEBI:57566"/>
        <dbReference type="ChEBI" id="CHEBI:58593"/>
        <dbReference type="ChEBI" id="CHEBI:456216"/>
        <dbReference type="EC" id="2.7.4.25"/>
    </reaction>
</comment>
<dbReference type="AlphaFoldDB" id="A0A1I7L7F9"/>
<dbReference type="PANTHER" id="PTHR21299:SF2">
    <property type="entry name" value="CYTIDYLATE KINASE"/>
    <property type="match status" value="1"/>
</dbReference>
<dbReference type="GO" id="GO:0036431">
    <property type="term" value="F:dCMP kinase activity"/>
    <property type="evidence" value="ECO:0007669"/>
    <property type="project" value="InterPro"/>
</dbReference>
<dbReference type="Proteomes" id="UP000183508">
    <property type="component" value="Unassembled WGS sequence"/>
</dbReference>
<dbReference type="PANTHER" id="PTHR21299">
    <property type="entry name" value="CYTIDYLATE KINASE/PANTOATE-BETA-ALANINE LIGASE"/>
    <property type="match status" value="1"/>
</dbReference>
<dbReference type="GO" id="GO:0015949">
    <property type="term" value="P:nucleobase-containing small molecule interconversion"/>
    <property type="evidence" value="ECO:0007669"/>
    <property type="project" value="TreeGrafter"/>
</dbReference>
<accession>A0A1I7L7F9</accession>
<reference evidence="11" key="1">
    <citation type="submission" date="2016-10" db="EMBL/GenBank/DDBJ databases">
        <authorList>
            <person name="Varghese N."/>
        </authorList>
    </citation>
    <scope>NUCLEOTIDE SEQUENCE [LARGE SCALE GENOMIC DNA]</scope>
    <source>
        <strain evidence="11">DSM 17980</strain>
    </source>
</reference>
<dbReference type="NCBIfam" id="TIGR00017">
    <property type="entry name" value="cmk"/>
    <property type="match status" value="1"/>
</dbReference>
<dbReference type="Pfam" id="PF02224">
    <property type="entry name" value="Cytidylate_kin"/>
    <property type="match status" value="1"/>
</dbReference>
<keyword evidence="8" id="KW-0963">Cytoplasm</keyword>
<evidence type="ECO:0000256" key="3">
    <source>
        <dbReference type="ARBA" id="ARBA00022741"/>
    </source>
</evidence>
<dbReference type="RefSeq" id="WP_074956040.1">
    <property type="nucleotide sequence ID" value="NZ_FPBV01000027.1"/>
</dbReference>
<evidence type="ECO:0000313" key="11">
    <source>
        <dbReference type="Proteomes" id="UP000183508"/>
    </source>
</evidence>
<keyword evidence="3 8" id="KW-0547">Nucleotide-binding</keyword>
<dbReference type="InterPro" id="IPR027417">
    <property type="entry name" value="P-loop_NTPase"/>
</dbReference>
<dbReference type="OrthoDB" id="9807434at2"/>
<dbReference type="InterPro" id="IPR011994">
    <property type="entry name" value="Cytidylate_kinase_dom"/>
</dbReference>
<dbReference type="GO" id="GO:0006220">
    <property type="term" value="P:pyrimidine nucleotide metabolic process"/>
    <property type="evidence" value="ECO:0007669"/>
    <property type="project" value="UniProtKB-UniRule"/>
</dbReference>
<sequence length="225" mass="25179">MRHISIAIDGPAGAGKSTVARRVAKELGILYVDTGAMYRGVAWLAVQHHVSPEDERALLQLLREHSLRFEHHPSGELEVIADGQVITPYLRNPEVSETVSKLSVHPGIRRLLTEWQREFAQRYPVVMDGRDVGTVVLPDAQVKVFLTASIEERAKRRQKEFTDKGFSVSLQEMQQAIAERDTRDASRSVAPLRPADDAHFIDSTGKSVEDVVEEILALVERVPNE</sequence>
<dbReference type="Gene3D" id="3.40.50.300">
    <property type="entry name" value="P-loop containing nucleotide triphosphate hydrolases"/>
    <property type="match status" value="1"/>
</dbReference>
<keyword evidence="5 8" id="KW-0067">ATP-binding</keyword>
<dbReference type="InterPro" id="IPR003136">
    <property type="entry name" value="Cytidylate_kin"/>
</dbReference>
<dbReference type="CDD" id="cd02020">
    <property type="entry name" value="CMPK"/>
    <property type="match status" value="1"/>
</dbReference>
<keyword evidence="11" id="KW-1185">Reference proteome</keyword>